<keyword evidence="2" id="KW-0732">Signal</keyword>
<dbReference type="InterPro" id="IPR011050">
    <property type="entry name" value="Pectin_lyase_fold/virulence"/>
</dbReference>
<dbReference type="Proteomes" id="UP001139193">
    <property type="component" value="Unassembled WGS sequence"/>
</dbReference>
<dbReference type="SUPFAM" id="SSF51126">
    <property type="entry name" value="Pectin lyase-like"/>
    <property type="match status" value="1"/>
</dbReference>
<keyword evidence="4" id="KW-1185">Reference proteome</keyword>
<evidence type="ECO:0000313" key="3">
    <source>
        <dbReference type="EMBL" id="MCI1189512.1"/>
    </source>
</evidence>
<dbReference type="EMBL" id="JALBGC010000005">
    <property type="protein sequence ID" value="MCI1189512.1"/>
    <property type="molecule type" value="Genomic_DNA"/>
</dbReference>
<feature type="region of interest" description="Disordered" evidence="1">
    <location>
        <begin position="342"/>
        <end position="364"/>
    </location>
</feature>
<feature type="compositionally biased region" description="Polar residues" evidence="1">
    <location>
        <begin position="342"/>
        <end position="354"/>
    </location>
</feature>
<comment type="caution">
    <text evidence="3">The sequence shown here is derived from an EMBL/GenBank/DDBJ whole genome shotgun (WGS) entry which is preliminary data.</text>
</comment>
<accession>A0A9X1VJZ7</accession>
<protein>
    <submittedName>
        <fullName evidence="3">Right-handed parallel beta-helix repeat-containing protein</fullName>
    </submittedName>
</protein>
<gene>
    <name evidence="3" type="ORF">MON38_18980</name>
</gene>
<evidence type="ECO:0000313" key="4">
    <source>
        <dbReference type="Proteomes" id="UP001139193"/>
    </source>
</evidence>
<dbReference type="RefSeq" id="WP_241937738.1">
    <property type="nucleotide sequence ID" value="NZ_JALBGC010000005.1"/>
</dbReference>
<dbReference type="InterPro" id="IPR026444">
    <property type="entry name" value="Secre_tail"/>
</dbReference>
<dbReference type="SMART" id="SM00710">
    <property type="entry name" value="PbH1"/>
    <property type="match status" value="5"/>
</dbReference>
<organism evidence="3 4">
    <name type="scientific">Hymenobacter cyanobacteriorum</name>
    <dbReference type="NCBI Taxonomy" id="2926463"/>
    <lineage>
        <taxon>Bacteria</taxon>
        <taxon>Pseudomonadati</taxon>
        <taxon>Bacteroidota</taxon>
        <taxon>Cytophagia</taxon>
        <taxon>Cytophagales</taxon>
        <taxon>Hymenobacteraceae</taxon>
        <taxon>Hymenobacter</taxon>
    </lineage>
</organism>
<dbReference type="AlphaFoldDB" id="A0A9X1VJZ7"/>
<feature type="signal peptide" evidence="2">
    <location>
        <begin position="1"/>
        <end position="37"/>
    </location>
</feature>
<sequence length="1143" mass="117497">MRTNLPCRALAALQSAGSRVLALGVLATLGTSLHASAQQPNAIGTRVVDGNYQAQSLTTKGGGSFKQYRAQATSGGSSREWNFMVGTNDFSSSWRPYDNASTVTIVGFNQFIDPGTREASARYNGGNGKPGYLPAVTGGRYYTFNITNNTAANNDMAVLETAFNPVTIGAPSGPGAAVGYGQPATITATLSAVPGSGENFFLRYTTNSYASSTIVPMTVSGTTITGTIPGQTGTSINYYIFSTSETQTQIANDFAAYPRQSVYDMATLNLSTAAFYSVGALNGTYTVNPGGGGLPNFTTMTAAFSALNSRGVAGPVVLGVKDGSTFLESNLNLISPAGTSSSNTITFQRDNSGPSKPVVQPPSSAAAGQQDAVIKLQGADYVTFDGIDVGENPTIAAGDLLGGDNRAMEYGYALFRNSATDGCQYNNILNATVTLNNANANATYGIYLAPAAINGSQVSATNLAGTNSNNTLRGNTISTARIGIYAAGAGLNDDGNVLGGLAAALPGNTITNSSSFGLLVFNASNTTIGGNQISFGSSNTTNLYGIVVGSNTPGTVVARNRVVTLKYLGTGSVGVRGISLDPGNITANIAVRNNVVADLTGGGDGASNTTQLMGIGVLSGSGYSIYNNSVQLNGSRPNNPYSNKVAAALFVANGAGGIDLRNNILSNVQTTADPDAGQMGTNYAVYVQAATGNPFTTIDYNLYDLRSTGSAEYVGRLGGQDRSTLAAWQAATGQDASSMKSSGGNTAAFTSATNLQPNTTDASAYVLNGTGVQLAVVDTDILGTARPTTVAAGAPDLGAYEVTPSASVLPNPLEVAGAPALGGAQTFSLNGRLLASLAYGPTGTVPTSVVARYYSGTTPPAPFAAGARYANAYFDFSDANADGSGYTYQPTLAYDPALLGTIASEAAQRISQRNSANSGYGTYFNTAVNTTARTLTGPAGLSGFSILAISDAAAPLPVQLVRFEAARQGANVLLTWNTATELNNAGFDVQVSPDGRAFRNLGFVAGAGSSTAARSYRFLDGETGQAGLRYYRLRQLDRDGSATFSPVRTVRFDAPAARLLAWPNPYQQAVHLSLELPQATTTATLTVLDALGREVLHQELGPLPAGISQPALETTRFGRLPAGVYTLRLATAAGMQALKLVKE</sequence>
<evidence type="ECO:0000256" key="2">
    <source>
        <dbReference type="SAM" id="SignalP"/>
    </source>
</evidence>
<proteinExistence type="predicted"/>
<name>A0A9X1VJZ7_9BACT</name>
<evidence type="ECO:0000256" key="1">
    <source>
        <dbReference type="SAM" id="MobiDB-lite"/>
    </source>
</evidence>
<reference evidence="3" key="1">
    <citation type="submission" date="2022-03" db="EMBL/GenBank/DDBJ databases">
        <title>Bacterial whole genome sequence for Hymenobacter sp. DH14.</title>
        <authorList>
            <person name="Le V."/>
        </authorList>
    </citation>
    <scope>NUCLEOTIDE SEQUENCE</scope>
    <source>
        <strain evidence="3">DH14</strain>
    </source>
</reference>
<dbReference type="InterPro" id="IPR006626">
    <property type="entry name" value="PbH1"/>
</dbReference>
<feature type="chain" id="PRO_5040947353" evidence="2">
    <location>
        <begin position="38"/>
        <end position="1143"/>
    </location>
</feature>
<dbReference type="NCBIfam" id="TIGR04183">
    <property type="entry name" value="Por_Secre_tail"/>
    <property type="match status" value="1"/>
</dbReference>